<feature type="region of interest" description="Disordered" evidence="3">
    <location>
        <begin position="345"/>
        <end position="392"/>
    </location>
</feature>
<feature type="compositionally biased region" description="Polar residues" evidence="3">
    <location>
        <begin position="352"/>
        <end position="361"/>
    </location>
</feature>
<keyword evidence="2" id="KW-0808">Transferase</keyword>
<evidence type="ECO:0000256" key="3">
    <source>
        <dbReference type="SAM" id="MobiDB-lite"/>
    </source>
</evidence>
<dbReference type="RefSeq" id="XP_038055427.1">
    <property type="nucleotide sequence ID" value="XM_038199499.1"/>
</dbReference>
<dbReference type="AlphaFoldDB" id="A0A913ZV53"/>
<dbReference type="InterPro" id="IPR000863">
    <property type="entry name" value="Sulfotransferase_dom"/>
</dbReference>
<evidence type="ECO:0000256" key="2">
    <source>
        <dbReference type="ARBA" id="ARBA00022679"/>
    </source>
</evidence>
<reference evidence="5" key="1">
    <citation type="submission" date="2022-11" db="UniProtKB">
        <authorList>
            <consortium name="EnsemblMetazoa"/>
        </authorList>
    </citation>
    <scope>IDENTIFICATION</scope>
</reference>
<dbReference type="PANTHER" id="PTHR11783">
    <property type="entry name" value="SULFOTRANSFERASE SULT"/>
    <property type="match status" value="1"/>
</dbReference>
<dbReference type="OrthoDB" id="205623at2759"/>
<evidence type="ECO:0000259" key="4">
    <source>
        <dbReference type="Pfam" id="PF00685"/>
    </source>
</evidence>
<dbReference type="InterPro" id="IPR027417">
    <property type="entry name" value="P-loop_NTPase"/>
</dbReference>
<feature type="region of interest" description="Disordered" evidence="3">
    <location>
        <begin position="426"/>
        <end position="450"/>
    </location>
</feature>
<dbReference type="EnsemblMetazoa" id="XM_038199500.1">
    <property type="protein sequence ID" value="XP_038055428.1"/>
    <property type="gene ID" value="LOC119727569"/>
</dbReference>
<evidence type="ECO:0000256" key="1">
    <source>
        <dbReference type="ARBA" id="ARBA00005771"/>
    </source>
</evidence>
<proteinExistence type="inferred from homology"/>
<dbReference type="Pfam" id="PF00685">
    <property type="entry name" value="Sulfotransfer_1"/>
    <property type="match status" value="1"/>
</dbReference>
<protein>
    <recommendedName>
        <fullName evidence="4">Sulfotransferase domain-containing protein</fullName>
    </recommendedName>
</protein>
<dbReference type="EnsemblMetazoa" id="XM_038199499.1">
    <property type="protein sequence ID" value="XP_038055427.1"/>
    <property type="gene ID" value="LOC119727569"/>
</dbReference>
<accession>A0A913ZV53</accession>
<evidence type="ECO:0000313" key="6">
    <source>
        <dbReference type="Proteomes" id="UP000887568"/>
    </source>
</evidence>
<dbReference type="SUPFAM" id="SSF52540">
    <property type="entry name" value="P-loop containing nucleoside triphosphate hydrolases"/>
    <property type="match status" value="1"/>
</dbReference>
<feature type="compositionally biased region" description="Basic residues" evidence="3">
    <location>
        <begin position="436"/>
        <end position="450"/>
    </location>
</feature>
<feature type="domain" description="Sulfotransferase" evidence="4">
    <location>
        <begin position="55"/>
        <end position="269"/>
    </location>
</feature>
<sequence length="450" mass="51263">MDKYITVEQLFEAKKKYVPTAADHAVWEYRGIHLPSNVYESAMQELHGWAARTADIFIVTYPKAGTTWASEIVSCLINDGNMDVVNSRHITSRVPFLELIVHGTPEFVPPNYKILEDVASPRIVKSHLPGQLLPPDVWKKKAKVVYVLRNPKDLAVSLFYFGKAWQEMGFSNFLERFKSGEVDYGPWWEHYLYFWTRRHEDNVCIMKYEDMQRDLKGVVTTIGKFLGKELSNQTIDAIVEHCSFNSMKSNPMANMDTVRPNQPHQFMRKVTEATGPNCLYGPPPHIPGSDVEACGDTDNRRMAQEFDSRFPLYLIVSEDDIYRDMTLTKRSQSLLFTQWATHLQPEQEHQSKVGQHTPSPSHRQKAPVQRPGRTRAASPSHGLHGDETSRIGVNVGLPLPTSPPPPNNQVNTPTIPFPGHVNFIVTVGSTPSTSQRNRRAKRRKEKTYLQ</sequence>
<name>A0A913ZV53_PATMI</name>
<dbReference type="Gene3D" id="3.40.50.300">
    <property type="entry name" value="P-loop containing nucleotide triphosphate hydrolases"/>
    <property type="match status" value="1"/>
</dbReference>
<dbReference type="GO" id="GO:0008146">
    <property type="term" value="F:sulfotransferase activity"/>
    <property type="evidence" value="ECO:0007669"/>
    <property type="project" value="InterPro"/>
</dbReference>
<keyword evidence="6" id="KW-1185">Reference proteome</keyword>
<evidence type="ECO:0000313" key="5">
    <source>
        <dbReference type="EnsemblMetazoa" id="XP_038055427.1"/>
    </source>
</evidence>
<dbReference type="RefSeq" id="XP_038055428.1">
    <property type="nucleotide sequence ID" value="XM_038199500.1"/>
</dbReference>
<dbReference type="Proteomes" id="UP000887568">
    <property type="component" value="Unplaced"/>
</dbReference>
<comment type="similarity">
    <text evidence="1">Belongs to the sulfotransferase 1 family.</text>
</comment>
<dbReference type="GeneID" id="119727569"/>
<organism evidence="5 6">
    <name type="scientific">Patiria miniata</name>
    <name type="common">Bat star</name>
    <name type="synonym">Asterina miniata</name>
    <dbReference type="NCBI Taxonomy" id="46514"/>
    <lineage>
        <taxon>Eukaryota</taxon>
        <taxon>Metazoa</taxon>
        <taxon>Echinodermata</taxon>
        <taxon>Eleutherozoa</taxon>
        <taxon>Asterozoa</taxon>
        <taxon>Asteroidea</taxon>
        <taxon>Valvatacea</taxon>
        <taxon>Valvatida</taxon>
        <taxon>Asterinidae</taxon>
        <taxon>Patiria</taxon>
    </lineage>
</organism>